<evidence type="ECO:0000313" key="1">
    <source>
        <dbReference type="EMBL" id="RDX70747.1"/>
    </source>
</evidence>
<evidence type="ECO:0000313" key="2">
    <source>
        <dbReference type="Proteomes" id="UP000257109"/>
    </source>
</evidence>
<proteinExistence type="predicted"/>
<gene>
    <name evidence="1" type="ORF">CR513_49986</name>
</gene>
<organism evidence="1 2">
    <name type="scientific">Mucuna pruriens</name>
    <name type="common">Velvet bean</name>
    <name type="synonym">Dolichos pruriens</name>
    <dbReference type="NCBI Taxonomy" id="157652"/>
    <lineage>
        <taxon>Eukaryota</taxon>
        <taxon>Viridiplantae</taxon>
        <taxon>Streptophyta</taxon>
        <taxon>Embryophyta</taxon>
        <taxon>Tracheophyta</taxon>
        <taxon>Spermatophyta</taxon>
        <taxon>Magnoliopsida</taxon>
        <taxon>eudicotyledons</taxon>
        <taxon>Gunneridae</taxon>
        <taxon>Pentapetalae</taxon>
        <taxon>rosids</taxon>
        <taxon>fabids</taxon>
        <taxon>Fabales</taxon>
        <taxon>Fabaceae</taxon>
        <taxon>Papilionoideae</taxon>
        <taxon>50 kb inversion clade</taxon>
        <taxon>NPAAA clade</taxon>
        <taxon>indigoferoid/millettioid clade</taxon>
        <taxon>Phaseoleae</taxon>
        <taxon>Mucuna</taxon>
    </lineage>
</organism>
<feature type="non-terminal residue" evidence="1">
    <location>
        <position position="1"/>
    </location>
</feature>
<name>A0A371EXG2_MUCPR</name>
<accession>A0A371EXG2</accession>
<comment type="caution">
    <text evidence="1">The sequence shown here is derived from an EMBL/GenBank/DDBJ whole genome shotgun (WGS) entry which is preliminary data.</text>
</comment>
<dbReference type="AlphaFoldDB" id="A0A371EXG2"/>
<dbReference type="EMBL" id="QJKJ01011586">
    <property type="protein sequence ID" value="RDX70747.1"/>
    <property type="molecule type" value="Genomic_DNA"/>
</dbReference>
<keyword evidence="2" id="KW-1185">Reference proteome</keyword>
<reference evidence="1" key="1">
    <citation type="submission" date="2018-05" db="EMBL/GenBank/DDBJ databases">
        <title>Draft genome of Mucuna pruriens seed.</title>
        <authorList>
            <person name="Nnadi N.E."/>
            <person name="Vos R."/>
            <person name="Hasami M.H."/>
            <person name="Devisetty U.K."/>
            <person name="Aguiy J.C."/>
        </authorList>
    </citation>
    <scope>NUCLEOTIDE SEQUENCE [LARGE SCALE GENOMIC DNA]</scope>
    <source>
        <strain evidence="1">JCA_2017</strain>
    </source>
</reference>
<dbReference type="Proteomes" id="UP000257109">
    <property type="component" value="Unassembled WGS sequence"/>
</dbReference>
<protein>
    <submittedName>
        <fullName evidence="1">Uncharacterized protein</fullName>
    </submittedName>
</protein>
<sequence>MLVGFLGEQIEIYGCIEIRITFGAGRDANKIHGHQRLNIVQHYLRMTNIEQATSDSVDPLLMYEISYRQKNRKHQGGQQVASLGEGVEGHQLAQSMSTFYTWTLNGDIKTRGNNQMRTSKKCK</sequence>